<evidence type="ECO:0000313" key="1">
    <source>
        <dbReference type="EMBL" id="KYO31221.1"/>
    </source>
</evidence>
<name>A0A151N342_ALLMI</name>
<gene>
    <name evidence="1" type="ORF">Y1Q_0016546</name>
</gene>
<dbReference type="AlphaFoldDB" id="A0A151N342"/>
<organism evidence="1 2">
    <name type="scientific">Alligator mississippiensis</name>
    <name type="common">American alligator</name>
    <dbReference type="NCBI Taxonomy" id="8496"/>
    <lineage>
        <taxon>Eukaryota</taxon>
        <taxon>Metazoa</taxon>
        <taxon>Chordata</taxon>
        <taxon>Craniata</taxon>
        <taxon>Vertebrata</taxon>
        <taxon>Euteleostomi</taxon>
        <taxon>Archelosauria</taxon>
        <taxon>Archosauria</taxon>
        <taxon>Crocodylia</taxon>
        <taxon>Alligatoridae</taxon>
        <taxon>Alligatorinae</taxon>
        <taxon>Alligator</taxon>
    </lineage>
</organism>
<keyword evidence="2" id="KW-1185">Reference proteome</keyword>
<proteinExistence type="predicted"/>
<dbReference type="EMBL" id="AKHW03004113">
    <property type="protein sequence ID" value="KYO31221.1"/>
    <property type="molecule type" value="Genomic_DNA"/>
</dbReference>
<evidence type="ECO:0000313" key="2">
    <source>
        <dbReference type="Proteomes" id="UP000050525"/>
    </source>
</evidence>
<protein>
    <submittedName>
        <fullName evidence="1">Uncharacterized protein</fullName>
    </submittedName>
</protein>
<sequence>MILPHPRIGHVTCKRRGDECPTGCTNGGYMFTGYSRLALASLPSINATRSPQGDLKHSLVSSFDKS</sequence>
<accession>A0A151N342</accession>
<dbReference type="Proteomes" id="UP000050525">
    <property type="component" value="Unassembled WGS sequence"/>
</dbReference>
<reference evidence="1 2" key="1">
    <citation type="journal article" date="2012" name="Genome Biol.">
        <title>Sequencing three crocodilian genomes to illuminate the evolution of archosaurs and amniotes.</title>
        <authorList>
            <person name="St John J.A."/>
            <person name="Braun E.L."/>
            <person name="Isberg S.R."/>
            <person name="Miles L.G."/>
            <person name="Chong A.Y."/>
            <person name="Gongora J."/>
            <person name="Dalzell P."/>
            <person name="Moran C."/>
            <person name="Bed'hom B."/>
            <person name="Abzhanov A."/>
            <person name="Burgess S.C."/>
            <person name="Cooksey A.M."/>
            <person name="Castoe T.A."/>
            <person name="Crawford N.G."/>
            <person name="Densmore L.D."/>
            <person name="Drew J.C."/>
            <person name="Edwards S.V."/>
            <person name="Faircloth B.C."/>
            <person name="Fujita M.K."/>
            <person name="Greenwold M.J."/>
            <person name="Hoffmann F.G."/>
            <person name="Howard J.M."/>
            <person name="Iguchi T."/>
            <person name="Janes D.E."/>
            <person name="Khan S.Y."/>
            <person name="Kohno S."/>
            <person name="de Koning A.J."/>
            <person name="Lance S.L."/>
            <person name="McCarthy F.M."/>
            <person name="McCormack J.E."/>
            <person name="Merchant M.E."/>
            <person name="Peterson D.G."/>
            <person name="Pollock D.D."/>
            <person name="Pourmand N."/>
            <person name="Raney B.J."/>
            <person name="Roessler K.A."/>
            <person name="Sanford J.R."/>
            <person name="Sawyer R.H."/>
            <person name="Schmidt C.J."/>
            <person name="Triplett E.W."/>
            <person name="Tuberville T.D."/>
            <person name="Venegas-Anaya M."/>
            <person name="Howard J.T."/>
            <person name="Jarvis E.D."/>
            <person name="Guillette L.J.Jr."/>
            <person name="Glenn T.C."/>
            <person name="Green R.E."/>
            <person name="Ray D.A."/>
        </authorList>
    </citation>
    <scope>NUCLEOTIDE SEQUENCE [LARGE SCALE GENOMIC DNA]</scope>
    <source>
        <strain evidence="1">KSC_2009_1</strain>
    </source>
</reference>
<comment type="caution">
    <text evidence="1">The sequence shown here is derived from an EMBL/GenBank/DDBJ whole genome shotgun (WGS) entry which is preliminary data.</text>
</comment>